<dbReference type="EMBL" id="CAJNOM010000315">
    <property type="protein sequence ID" value="CAF1350280.1"/>
    <property type="molecule type" value="Genomic_DNA"/>
</dbReference>
<evidence type="ECO:0000313" key="5">
    <source>
        <dbReference type="Proteomes" id="UP000663832"/>
    </source>
</evidence>
<evidence type="ECO:0000313" key="4">
    <source>
        <dbReference type="EMBL" id="CAF1618724.1"/>
    </source>
</evidence>
<evidence type="ECO:0000313" key="3">
    <source>
        <dbReference type="EMBL" id="CAF1414575.1"/>
    </source>
</evidence>
<reference evidence="4" key="1">
    <citation type="submission" date="2021-02" db="EMBL/GenBank/DDBJ databases">
        <authorList>
            <person name="Nowell W R."/>
        </authorList>
    </citation>
    <scope>NUCLEOTIDE SEQUENCE</scope>
</reference>
<evidence type="ECO:0000313" key="1">
    <source>
        <dbReference type="EMBL" id="CAF1158149.1"/>
    </source>
</evidence>
<protein>
    <submittedName>
        <fullName evidence="4">Uncharacterized protein</fullName>
    </submittedName>
</protein>
<dbReference type="Proteomes" id="UP000663877">
    <property type="component" value="Unassembled WGS sequence"/>
</dbReference>
<dbReference type="Proteomes" id="UP000663832">
    <property type="component" value="Unassembled WGS sequence"/>
</dbReference>
<organism evidence="4 5">
    <name type="scientific">Adineta steineri</name>
    <dbReference type="NCBI Taxonomy" id="433720"/>
    <lineage>
        <taxon>Eukaryota</taxon>
        <taxon>Metazoa</taxon>
        <taxon>Spiralia</taxon>
        <taxon>Gnathifera</taxon>
        <taxon>Rotifera</taxon>
        <taxon>Eurotatoria</taxon>
        <taxon>Bdelloidea</taxon>
        <taxon>Adinetida</taxon>
        <taxon>Adinetidae</taxon>
        <taxon>Adineta</taxon>
    </lineage>
</organism>
<evidence type="ECO:0000313" key="2">
    <source>
        <dbReference type="EMBL" id="CAF1350280.1"/>
    </source>
</evidence>
<proteinExistence type="predicted"/>
<gene>
    <name evidence="1" type="ORF">BJG266_LOCUS24480</name>
    <name evidence="3" type="ORF">BJG266_LOCUS38408</name>
    <name evidence="2" type="ORF">QVE165_LOCUS33949</name>
    <name evidence="4" type="ORF">QVE165_LOCUS55289</name>
</gene>
<dbReference type="AlphaFoldDB" id="A0A816C7F4"/>
<dbReference type="EMBL" id="CAJNOI010000175">
    <property type="protein sequence ID" value="CAF1158149.1"/>
    <property type="molecule type" value="Genomic_DNA"/>
</dbReference>
<accession>A0A816C7F4</accession>
<sequence>MIVPFEFTDLVKTSRIAVVGLSTAFPHHDRMRRGPIDLSGLTGPGGMSFICVFPPCQVQPIVFPTIIDWDALHASIAQWNKEQEELSLLQTNN</sequence>
<dbReference type="EMBL" id="CAJNOM010001776">
    <property type="protein sequence ID" value="CAF1618724.1"/>
    <property type="molecule type" value="Genomic_DNA"/>
</dbReference>
<name>A0A816C7F4_9BILA</name>
<dbReference type="EMBL" id="CAJNOI010001450">
    <property type="protein sequence ID" value="CAF1414575.1"/>
    <property type="molecule type" value="Genomic_DNA"/>
</dbReference>
<dbReference type="OrthoDB" id="9997790at2759"/>
<keyword evidence="5" id="KW-1185">Reference proteome</keyword>
<comment type="caution">
    <text evidence="4">The sequence shown here is derived from an EMBL/GenBank/DDBJ whole genome shotgun (WGS) entry which is preliminary data.</text>
</comment>